<dbReference type="PANTHER" id="PTHR45138:SF9">
    <property type="entry name" value="DIGUANYLATE CYCLASE DGCM-RELATED"/>
    <property type="match status" value="1"/>
</dbReference>
<dbReference type="PANTHER" id="PTHR45138">
    <property type="entry name" value="REGULATORY COMPONENTS OF SENSORY TRANSDUCTION SYSTEM"/>
    <property type="match status" value="1"/>
</dbReference>
<feature type="transmembrane region" description="Helical" evidence="4">
    <location>
        <begin position="138"/>
        <end position="156"/>
    </location>
</feature>
<dbReference type="PATRIC" id="fig|1384056.3.peg.1588"/>
<dbReference type="EMBL" id="AVCK01000021">
    <property type="protein sequence ID" value="KFN45980.1"/>
    <property type="molecule type" value="Genomic_DNA"/>
</dbReference>
<evidence type="ECO:0000259" key="5">
    <source>
        <dbReference type="PROSITE" id="PS50887"/>
    </source>
</evidence>
<dbReference type="SUPFAM" id="SSF55073">
    <property type="entry name" value="Nucleotide cyclase"/>
    <property type="match status" value="1"/>
</dbReference>
<dbReference type="AlphaFoldDB" id="A0A091BNT8"/>
<keyword evidence="4" id="KW-0472">Membrane</keyword>
<dbReference type="SMART" id="SM00267">
    <property type="entry name" value="GGDEF"/>
    <property type="match status" value="1"/>
</dbReference>
<evidence type="ECO:0000313" key="6">
    <source>
        <dbReference type="EMBL" id="KFN45980.1"/>
    </source>
</evidence>
<dbReference type="Gene3D" id="3.30.70.270">
    <property type="match status" value="1"/>
</dbReference>
<dbReference type="EC" id="2.7.7.65" evidence="2"/>
<organism evidence="6 7">
    <name type="scientific">Arenimonas metalli CF5-1</name>
    <dbReference type="NCBI Taxonomy" id="1384056"/>
    <lineage>
        <taxon>Bacteria</taxon>
        <taxon>Pseudomonadati</taxon>
        <taxon>Pseudomonadota</taxon>
        <taxon>Gammaproteobacteria</taxon>
        <taxon>Lysobacterales</taxon>
        <taxon>Lysobacteraceae</taxon>
        <taxon>Arenimonas</taxon>
    </lineage>
</organism>
<dbReference type="InterPro" id="IPR029787">
    <property type="entry name" value="Nucleotide_cyclase"/>
</dbReference>
<feature type="domain" description="GGDEF" evidence="5">
    <location>
        <begin position="238"/>
        <end position="373"/>
    </location>
</feature>
<feature type="transmembrane region" description="Helical" evidence="4">
    <location>
        <begin position="24"/>
        <end position="42"/>
    </location>
</feature>
<feature type="transmembrane region" description="Helical" evidence="4">
    <location>
        <begin position="89"/>
        <end position="107"/>
    </location>
</feature>
<reference evidence="6 7" key="1">
    <citation type="submission" date="2013-09" db="EMBL/GenBank/DDBJ databases">
        <title>Genome sequencing of Arenimonas metalli.</title>
        <authorList>
            <person name="Chen F."/>
            <person name="Wang G."/>
        </authorList>
    </citation>
    <scope>NUCLEOTIDE SEQUENCE [LARGE SCALE GENOMIC DNA]</scope>
    <source>
        <strain evidence="6 7">CF5-1</strain>
    </source>
</reference>
<protein>
    <recommendedName>
        <fullName evidence="2">diguanylate cyclase</fullName>
        <ecNumber evidence="2">2.7.7.65</ecNumber>
    </recommendedName>
</protein>
<dbReference type="Pfam" id="PF00990">
    <property type="entry name" value="GGDEF"/>
    <property type="match status" value="1"/>
</dbReference>
<evidence type="ECO:0000256" key="4">
    <source>
        <dbReference type="SAM" id="Phobius"/>
    </source>
</evidence>
<dbReference type="STRING" id="1384056.N787_11880"/>
<proteinExistence type="predicted"/>
<dbReference type="FunFam" id="3.30.70.270:FF:000001">
    <property type="entry name" value="Diguanylate cyclase domain protein"/>
    <property type="match status" value="1"/>
</dbReference>
<dbReference type="Proteomes" id="UP000029393">
    <property type="component" value="Unassembled WGS sequence"/>
</dbReference>
<evidence type="ECO:0000256" key="2">
    <source>
        <dbReference type="ARBA" id="ARBA00012528"/>
    </source>
</evidence>
<dbReference type="InterPro" id="IPR043128">
    <property type="entry name" value="Rev_trsase/Diguanyl_cyclase"/>
</dbReference>
<dbReference type="GO" id="GO:0043709">
    <property type="term" value="P:cell adhesion involved in single-species biofilm formation"/>
    <property type="evidence" value="ECO:0007669"/>
    <property type="project" value="TreeGrafter"/>
</dbReference>
<dbReference type="InterPro" id="IPR000160">
    <property type="entry name" value="GGDEF_dom"/>
</dbReference>
<evidence type="ECO:0000313" key="7">
    <source>
        <dbReference type="Proteomes" id="UP000029393"/>
    </source>
</evidence>
<dbReference type="eggNOG" id="COG3706">
    <property type="taxonomic scope" value="Bacteria"/>
</dbReference>
<comment type="caution">
    <text evidence="6">The sequence shown here is derived from an EMBL/GenBank/DDBJ whole genome shotgun (WGS) entry which is preliminary data.</text>
</comment>
<keyword evidence="4" id="KW-1133">Transmembrane helix</keyword>
<feature type="transmembrane region" description="Helical" evidence="4">
    <location>
        <begin position="48"/>
        <end position="68"/>
    </location>
</feature>
<comment type="cofactor">
    <cofactor evidence="1">
        <name>Mg(2+)</name>
        <dbReference type="ChEBI" id="CHEBI:18420"/>
    </cofactor>
</comment>
<dbReference type="NCBIfam" id="TIGR00254">
    <property type="entry name" value="GGDEF"/>
    <property type="match status" value="1"/>
</dbReference>
<feature type="transmembrane region" description="Helical" evidence="4">
    <location>
        <begin position="113"/>
        <end position="131"/>
    </location>
</feature>
<keyword evidence="7" id="KW-1185">Reference proteome</keyword>
<dbReference type="InterPro" id="IPR050469">
    <property type="entry name" value="Diguanylate_Cyclase"/>
</dbReference>
<dbReference type="PROSITE" id="PS50887">
    <property type="entry name" value="GGDEF"/>
    <property type="match status" value="1"/>
</dbReference>
<evidence type="ECO:0000256" key="1">
    <source>
        <dbReference type="ARBA" id="ARBA00001946"/>
    </source>
</evidence>
<dbReference type="GO" id="GO:0052621">
    <property type="term" value="F:diguanylate cyclase activity"/>
    <property type="evidence" value="ECO:0007669"/>
    <property type="project" value="UniProtKB-EC"/>
</dbReference>
<gene>
    <name evidence="6" type="ORF">N787_11880</name>
</gene>
<keyword evidence="4" id="KW-0812">Transmembrane</keyword>
<dbReference type="CDD" id="cd01949">
    <property type="entry name" value="GGDEF"/>
    <property type="match status" value="1"/>
</dbReference>
<dbReference type="OrthoDB" id="9803824at2"/>
<dbReference type="GO" id="GO:1902201">
    <property type="term" value="P:negative regulation of bacterial-type flagellum-dependent cell motility"/>
    <property type="evidence" value="ECO:0007669"/>
    <property type="project" value="TreeGrafter"/>
</dbReference>
<feature type="transmembrane region" description="Helical" evidence="4">
    <location>
        <begin position="162"/>
        <end position="181"/>
    </location>
</feature>
<name>A0A091BNT8_9GAMM</name>
<evidence type="ECO:0000256" key="3">
    <source>
        <dbReference type="ARBA" id="ARBA00034247"/>
    </source>
</evidence>
<comment type="catalytic activity">
    <reaction evidence="3">
        <text>2 GTP = 3',3'-c-di-GMP + 2 diphosphate</text>
        <dbReference type="Rhea" id="RHEA:24898"/>
        <dbReference type="ChEBI" id="CHEBI:33019"/>
        <dbReference type="ChEBI" id="CHEBI:37565"/>
        <dbReference type="ChEBI" id="CHEBI:58805"/>
        <dbReference type="EC" id="2.7.7.65"/>
    </reaction>
</comment>
<sequence>MSEDTSPVHAPRLAREVADTRQRLVTGGLFYLLGWVVVAAPSDVAQSHAVAGALVGLAFLLLAVLRFWPRPPAEDAPADKLQAWLDTRWWVVLATAALWGGVLSWTLLDPHMAPGRTAALLCTIAFATAFAHNYSLRLGRAALGIGLIYAPAPILMPYTGESLSVVVTLGVYTVYLGLVMVRSYREYQGQLDLYDRVRSQRDEFETLSRVDPLTGLANRRYFSGAMDHLLAGCRMHQQPLAMLVMDLDHFKYVNDEFGHDAGDVCLARFADRMREVFTAPGVHLARLGGEEFGVLLPGLDVRAAAEAAERMRASLELHPLQLREGPLSITVSIGVASLAPGSSAEGTDLYRAADRAMYQAKTDGRNRVRIDLGTA</sequence>
<accession>A0A091BNT8</accession>
<dbReference type="RefSeq" id="WP_034212520.1">
    <property type="nucleotide sequence ID" value="NZ_AVCK01000021.1"/>
</dbReference>
<dbReference type="GO" id="GO:0005886">
    <property type="term" value="C:plasma membrane"/>
    <property type="evidence" value="ECO:0007669"/>
    <property type="project" value="TreeGrafter"/>
</dbReference>